<dbReference type="VEuPathDB" id="FungiDB:SMAC_02099"/>
<dbReference type="Pfam" id="PF06985">
    <property type="entry name" value="HET"/>
    <property type="match status" value="1"/>
</dbReference>
<proteinExistence type="predicted"/>
<evidence type="ECO:0000313" key="3">
    <source>
        <dbReference type="Proteomes" id="UP000433876"/>
    </source>
</evidence>
<protein>
    <recommendedName>
        <fullName evidence="1">Heterokaryon incompatibility domain-containing protein</fullName>
    </recommendedName>
</protein>
<dbReference type="PANTHER" id="PTHR33112:SF16">
    <property type="entry name" value="HETEROKARYON INCOMPATIBILITY DOMAIN-CONTAINING PROTEIN"/>
    <property type="match status" value="1"/>
</dbReference>
<evidence type="ECO:0000259" key="1">
    <source>
        <dbReference type="Pfam" id="PF06985"/>
    </source>
</evidence>
<accession>A0A8S8ZJA8</accession>
<feature type="domain" description="Heterokaryon incompatibility" evidence="1">
    <location>
        <begin position="254"/>
        <end position="409"/>
    </location>
</feature>
<organism evidence="2 3">
    <name type="scientific">Sordaria macrospora</name>
    <dbReference type="NCBI Taxonomy" id="5147"/>
    <lineage>
        <taxon>Eukaryota</taxon>
        <taxon>Fungi</taxon>
        <taxon>Dikarya</taxon>
        <taxon>Ascomycota</taxon>
        <taxon>Pezizomycotina</taxon>
        <taxon>Sordariomycetes</taxon>
        <taxon>Sordariomycetidae</taxon>
        <taxon>Sordariales</taxon>
        <taxon>Sordariaceae</taxon>
        <taxon>Sordaria</taxon>
    </lineage>
</organism>
<comment type="caution">
    <text evidence="2">The sequence shown here is derived from an EMBL/GenBank/DDBJ whole genome shotgun (WGS) entry which is preliminary data.</text>
</comment>
<reference evidence="2 3" key="1">
    <citation type="submission" date="2017-07" db="EMBL/GenBank/DDBJ databases">
        <title>Genome sequence of the Sordaria macrospora wild type strain R19027.</title>
        <authorList>
            <person name="Nowrousian M."/>
            <person name="Teichert I."/>
            <person name="Kueck U."/>
        </authorList>
    </citation>
    <scope>NUCLEOTIDE SEQUENCE [LARGE SCALE GENOMIC DNA]</scope>
    <source>
        <strain evidence="2 3">R19027</strain>
        <tissue evidence="2">Mycelium</tissue>
    </source>
</reference>
<dbReference type="InterPro" id="IPR010730">
    <property type="entry name" value="HET"/>
</dbReference>
<dbReference type="Proteomes" id="UP000433876">
    <property type="component" value="Unassembled WGS sequence"/>
</dbReference>
<name>A0A8S8ZJA8_SORMA</name>
<sequence length="875" mass="99445">MASRQSSSPSSRHEEPWANVHHSCEYCLKAFPLDFSEDKQHPSGLPANRWALIERRLGDDAPKFLERVKEGQAPQPFGLARTLTKEVTFFDVNTPDLESWAAQGCLFCRHLLDRMADAEEKIGGTRVLGVKKGPFLDLSSESAMSIMILDLATYRSDRLHTFSLWTYHVAWLSNGCLGCDMRRPALQPVNPTPSSPSSLSQYRTWLETCRRTHRKCPKPSEFVPTRLLELSKTPEGFVEARLCETCEKDNVEPFAALSYCWGGDQPLKLTKSTRIQLLEHIKPEELPQTLSDAINVTISLGIKYLWIDVLCIIQDDNDDKGRELGKMSMIYSCALVTLVASRAEAVQKGFLQDRPIGNIPGFGLRGHLPASEPCVFLIPRQDFENMGRSDISKANKASYISQRAWCFQERLLSPRIIDFGAVQTIWWCQESEDTSAHGRPQWTDGWEKPGPDEDHSSMGIVAKELACWEYPEAQRKADTKAKKKRPGKTSGKAKGSWYEKIEKQLIGQLAALGISKDMKTRSSQWARVVERYTLRQLNFYTDRLPAISAIAQVFHSQNKSGYVAGLWADMMPRALLWGRGSSYLWPRPEGGYCGPTWSWVAMVGPANLNGNALYDQEARDMDTERHGNIVSWDLTPLHDSPGSEIIGLRSAALTFHGRLKPVYWWQPPVEEWTTIKRPPSWRDSRLPRVPLRAGAPTAIGFNPETGTVDPTDPDMARLDSLPPKPRLHPSIYLFTSDIKGSEELIFGHVQFDVFLPAFEADTRQDKTRLFLLPMATDIPWTRSERLKAIKTHKHYKYLKEKLEKELQDPWGPHVQAIVLQQSAQSGRYERVGIFHYGYMDEPGHGVHMSNDEFNETYKLQYQWLHDGEKQDIYIV</sequence>
<dbReference type="PANTHER" id="PTHR33112">
    <property type="entry name" value="DOMAIN PROTEIN, PUTATIVE-RELATED"/>
    <property type="match status" value="1"/>
</dbReference>
<dbReference type="AlphaFoldDB" id="A0A8S8ZJA8"/>
<evidence type="ECO:0000313" key="2">
    <source>
        <dbReference type="EMBL" id="KAA8629639.1"/>
    </source>
</evidence>
<gene>
    <name evidence="2" type="ORF">SMACR_02099</name>
</gene>
<dbReference type="EMBL" id="NMPR01000128">
    <property type="protein sequence ID" value="KAA8629639.1"/>
    <property type="molecule type" value="Genomic_DNA"/>
</dbReference>